<dbReference type="Gene3D" id="2.40.110.10">
    <property type="entry name" value="Butyryl-CoA Dehydrogenase, subunit A, domain 2"/>
    <property type="match status" value="1"/>
</dbReference>
<evidence type="ECO:0000256" key="6">
    <source>
        <dbReference type="RuleBase" id="RU362125"/>
    </source>
</evidence>
<evidence type="ECO:0000256" key="2">
    <source>
        <dbReference type="ARBA" id="ARBA00009347"/>
    </source>
</evidence>
<dbReference type="Gene3D" id="1.20.140.10">
    <property type="entry name" value="Butyryl-CoA Dehydrogenase, subunit A, domain 3"/>
    <property type="match status" value="1"/>
</dbReference>
<dbReference type="GO" id="GO:0050660">
    <property type="term" value="F:flavin adenine dinucleotide binding"/>
    <property type="evidence" value="ECO:0007669"/>
    <property type="project" value="InterPro"/>
</dbReference>
<dbReference type="InterPro" id="IPR037069">
    <property type="entry name" value="AcylCoA_DH/ox_N_sf"/>
</dbReference>
<gene>
    <name evidence="10" type="ORF">CCOS865_02473</name>
</gene>
<feature type="domain" description="Acyl-CoA dehydrogenase/oxidase C-terminal" evidence="7">
    <location>
        <begin position="230"/>
        <end position="378"/>
    </location>
</feature>
<evidence type="ECO:0000256" key="1">
    <source>
        <dbReference type="ARBA" id="ARBA00001974"/>
    </source>
</evidence>
<evidence type="ECO:0000259" key="9">
    <source>
        <dbReference type="Pfam" id="PF02771"/>
    </source>
</evidence>
<dbReference type="InterPro" id="IPR009100">
    <property type="entry name" value="AcylCoA_DH/oxidase_NM_dom_sf"/>
</dbReference>
<dbReference type="InterPro" id="IPR036250">
    <property type="entry name" value="AcylCo_DH-like_C"/>
</dbReference>
<evidence type="ECO:0000256" key="5">
    <source>
        <dbReference type="ARBA" id="ARBA00023002"/>
    </source>
</evidence>
<comment type="similarity">
    <text evidence="2 6">Belongs to the acyl-CoA dehydrogenase family.</text>
</comment>
<feature type="domain" description="Acyl-CoA dehydrogenase/oxidase N-terminal" evidence="9">
    <location>
        <begin position="8"/>
        <end position="119"/>
    </location>
</feature>
<dbReference type="SUPFAM" id="SSF56645">
    <property type="entry name" value="Acyl-CoA dehydrogenase NM domain-like"/>
    <property type="match status" value="1"/>
</dbReference>
<dbReference type="PANTHER" id="PTHR43884">
    <property type="entry name" value="ACYL-COA DEHYDROGENASE"/>
    <property type="match status" value="1"/>
</dbReference>
<dbReference type="GO" id="GO:0004466">
    <property type="term" value="F:long-chain fatty acyl-CoA dehydrogenase activity"/>
    <property type="evidence" value="ECO:0007669"/>
    <property type="project" value="UniProtKB-EC"/>
</dbReference>
<dbReference type="FunFam" id="2.40.110.10:FF:000002">
    <property type="entry name" value="Acyl-CoA dehydrogenase fadE12"/>
    <property type="match status" value="1"/>
</dbReference>
<evidence type="ECO:0000259" key="7">
    <source>
        <dbReference type="Pfam" id="PF00441"/>
    </source>
</evidence>
<dbReference type="RefSeq" id="WP_119141223.1">
    <property type="nucleotide sequence ID" value="NZ_CBCSFL010000017.1"/>
</dbReference>
<dbReference type="Pfam" id="PF02770">
    <property type="entry name" value="Acyl-CoA_dh_M"/>
    <property type="match status" value="1"/>
</dbReference>
<evidence type="ECO:0000313" key="10">
    <source>
        <dbReference type="EMBL" id="SYX90207.1"/>
    </source>
</evidence>
<evidence type="ECO:0000256" key="4">
    <source>
        <dbReference type="ARBA" id="ARBA00022827"/>
    </source>
</evidence>
<keyword evidence="4 6" id="KW-0274">FAD</keyword>
<protein>
    <submittedName>
        <fullName evidence="10">Long-chain specific acyl-CoA dehydrogenase, mitochondrial</fullName>
        <ecNumber evidence="10">1.3.8.8</ecNumber>
    </submittedName>
</protein>
<dbReference type="Proteomes" id="UP000263595">
    <property type="component" value="Unassembled WGS sequence"/>
</dbReference>
<dbReference type="InterPro" id="IPR006089">
    <property type="entry name" value="Acyl-CoA_DH_CS"/>
</dbReference>
<dbReference type="SUPFAM" id="SSF47203">
    <property type="entry name" value="Acyl-CoA dehydrogenase C-terminal domain-like"/>
    <property type="match status" value="1"/>
</dbReference>
<dbReference type="Gene3D" id="1.10.540.10">
    <property type="entry name" value="Acyl-CoA dehydrogenase/oxidase, N-terminal domain"/>
    <property type="match status" value="1"/>
</dbReference>
<sequence>MQRPGFDSEHLMFRESYRAFLQQEVQPYKQAWRKAGIVPREMFQKMGALGFLLVWADEAHGGLGLWDFRYQQIMIEEDNRLGEVGFYHTLHSRLVAPYLQHFGSAQQQARYLPACARGDSILAIAMTEPDAGSDLAGMKTRAVEHADHWLLNGAKTYISNGINADVLLVAAKTSADNPRQIGLFLLERGMPGFERGRQLEKMGLHAQDTCELFFTDVRVPKDNVLGDVTQGLNYLKTSLVEERLISAVGSLANAQGGFELTRDYVRQRKAFGRPIAEFQNTRFKLAELAAELEVAQVYVDHCVTQHNAGELSAQSAAKAKLVTSELESRVMDTGVQLHGGAGYMQEYEICQRFLDARVSRIFAGSSEIMKEIIARAVLGHA</sequence>
<accession>A0A383RT04</accession>
<keyword evidence="11" id="KW-1185">Reference proteome</keyword>
<dbReference type="InterPro" id="IPR006091">
    <property type="entry name" value="Acyl-CoA_Oxase/DH_mid-dom"/>
</dbReference>
<dbReference type="PROSITE" id="PS00072">
    <property type="entry name" value="ACYL_COA_DH_1"/>
    <property type="match status" value="1"/>
</dbReference>
<keyword evidence="3 6" id="KW-0285">Flavoprotein</keyword>
<reference evidence="11" key="1">
    <citation type="submission" date="2018-08" db="EMBL/GenBank/DDBJ databases">
        <authorList>
            <person name="Blom J."/>
        </authorList>
    </citation>
    <scope>NUCLEOTIDE SEQUENCE [LARGE SCALE GENOMIC DNA]</scope>
    <source>
        <strain evidence="11">CCOS 865</strain>
    </source>
</reference>
<dbReference type="InterPro" id="IPR046373">
    <property type="entry name" value="Acyl-CoA_Oxase/DH_mid-dom_sf"/>
</dbReference>
<proteinExistence type="inferred from homology"/>
<evidence type="ECO:0000313" key="11">
    <source>
        <dbReference type="Proteomes" id="UP000263595"/>
    </source>
</evidence>
<keyword evidence="5 6" id="KW-0560">Oxidoreductase</keyword>
<dbReference type="Pfam" id="PF02771">
    <property type="entry name" value="Acyl-CoA_dh_N"/>
    <property type="match status" value="1"/>
</dbReference>
<dbReference type="InterPro" id="IPR009075">
    <property type="entry name" value="AcylCo_DH/oxidase_C"/>
</dbReference>
<dbReference type="InterPro" id="IPR013786">
    <property type="entry name" value="AcylCoA_DH/ox_N"/>
</dbReference>
<comment type="cofactor">
    <cofactor evidence="1 6">
        <name>FAD</name>
        <dbReference type="ChEBI" id="CHEBI:57692"/>
    </cofactor>
</comment>
<dbReference type="EC" id="1.3.8.8" evidence="10"/>
<organism evidence="10 11">
    <name type="scientific">Pseudomonas reidholzensis</name>
    <dbReference type="NCBI Taxonomy" id="1785162"/>
    <lineage>
        <taxon>Bacteria</taxon>
        <taxon>Pseudomonadati</taxon>
        <taxon>Pseudomonadota</taxon>
        <taxon>Gammaproteobacteria</taxon>
        <taxon>Pseudomonadales</taxon>
        <taxon>Pseudomonadaceae</taxon>
        <taxon>Pseudomonas</taxon>
    </lineage>
</organism>
<dbReference type="EMBL" id="UNOZ01000017">
    <property type="protein sequence ID" value="SYX90207.1"/>
    <property type="molecule type" value="Genomic_DNA"/>
</dbReference>
<evidence type="ECO:0000256" key="3">
    <source>
        <dbReference type="ARBA" id="ARBA00022630"/>
    </source>
</evidence>
<dbReference type="Pfam" id="PF00441">
    <property type="entry name" value="Acyl-CoA_dh_1"/>
    <property type="match status" value="1"/>
</dbReference>
<dbReference type="PANTHER" id="PTHR43884:SF12">
    <property type="entry name" value="ISOVALERYL-COA DEHYDROGENASE, MITOCHONDRIAL-RELATED"/>
    <property type="match status" value="1"/>
</dbReference>
<dbReference type="OrthoDB" id="9775090at2"/>
<dbReference type="AlphaFoldDB" id="A0A383RT04"/>
<evidence type="ECO:0000259" key="8">
    <source>
        <dbReference type="Pfam" id="PF02770"/>
    </source>
</evidence>
<name>A0A383RT04_9PSED</name>
<dbReference type="FunFam" id="1.20.140.10:FF:000001">
    <property type="entry name" value="Acyl-CoA dehydrogenase"/>
    <property type="match status" value="1"/>
</dbReference>
<feature type="domain" description="Acyl-CoA oxidase/dehydrogenase middle" evidence="8">
    <location>
        <begin position="123"/>
        <end position="217"/>
    </location>
</feature>